<feature type="domain" description="NAD(P)-binding" evidence="1">
    <location>
        <begin position="7"/>
        <end position="307"/>
    </location>
</feature>
<evidence type="ECO:0000259" key="1">
    <source>
        <dbReference type="Pfam" id="PF16363"/>
    </source>
</evidence>
<dbReference type="STRING" id="670154.SAMN04488002_0367"/>
<dbReference type="RefSeq" id="WP_090211737.1">
    <property type="nucleotide sequence ID" value="NZ_FOYO01000001.1"/>
</dbReference>
<dbReference type="InterPro" id="IPR016040">
    <property type="entry name" value="NAD(P)-bd_dom"/>
</dbReference>
<dbReference type="OrthoDB" id="9801785at2"/>
<dbReference type="EMBL" id="FOYO01000001">
    <property type="protein sequence ID" value="SFR33713.1"/>
    <property type="molecule type" value="Genomic_DNA"/>
</dbReference>
<dbReference type="PANTHER" id="PTHR43000">
    <property type="entry name" value="DTDP-D-GLUCOSE 4,6-DEHYDRATASE-RELATED"/>
    <property type="match status" value="1"/>
</dbReference>
<dbReference type="CDD" id="cd05257">
    <property type="entry name" value="Arna_like_SDR_e"/>
    <property type="match status" value="1"/>
</dbReference>
<dbReference type="InterPro" id="IPR036291">
    <property type="entry name" value="NAD(P)-bd_dom_sf"/>
</dbReference>
<dbReference type="InterPro" id="IPR045869">
    <property type="entry name" value="Arna-like_SDR_e"/>
</dbReference>
<dbReference type="PROSITE" id="PS00061">
    <property type="entry name" value="ADH_SHORT"/>
    <property type="match status" value="1"/>
</dbReference>
<keyword evidence="3" id="KW-1185">Reference proteome</keyword>
<protein>
    <submittedName>
        <fullName evidence="2">NAD dependent epimerase/dehydratase, LLPSF_EDH_00030 family</fullName>
    </submittedName>
</protein>
<reference evidence="3" key="1">
    <citation type="submission" date="2016-10" db="EMBL/GenBank/DDBJ databases">
        <authorList>
            <person name="Varghese N."/>
            <person name="Submissions S."/>
        </authorList>
    </citation>
    <scope>NUCLEOTIDE SEQUENCE [LARGE SCALE GENOMIC DNA]</scope>
    <source>
        <strain evidence="3">DSM 26921</strain>
    </source>
</reference>
<dbReference type="GO" id="GO:0016831">
    <property type="term" value="F:carboxy-lyase activity"/>
    <property type="evidence" value="ECO:0007669"/>
    <property type="project" value="InterPro"/>
</dbReference>
<dbReference type="SUPFAM" id="SSF51735">
    <property type="entry name" value="NAD(P)-binding Rossmann-fold domains"/>
    <property type="match status" value="1"/>
</dbReference>
<dbReference type="Proteomes" id="UP000199658">
    <property type="component" value="Unassembled WGS sequence"/>
</dbReference>
<accession>A0A1I6FUW5</accession>
<evidence type="ECO:0000313" key="2">
    <source>
        <dbReference type="EMBL" id="SFR33713.1"/>
    </source>
</evidence>
<name>A0A1I6FUW5_9RHOB</name>
<dbReference type="Gene3D" id="3.40.50.720">
    <property type="entry name" value="NAD(P)-binding Rossmann-like Domain"/>
    <property type="match status" value="1"/>
</dbReference>
<proteinExistence type="predicted"/>
<dbReference type="InterPro" id="IPR020904">
    <property type="entry name" value="Sc_DH/Rdtase_CS"/>
</dbReference>
<gene>
    <name evidence="2" type="ORF">SAMN04488002_0367</name>
</gene>
<evidence type="ECO:0000313" key="3">
    <source>
        <dbReference type="Proteomes" id="UP000199658"/>
    </source>
</evidence>
<sequence length="327" mass="35990">MNGKKVLITGAGGFIGSHLTEQLVREGADVRAFVRYTSNGKPGLLGLLPDDIRSQIDIHMGDLGDAEALRRAMLDRDIVFHLGALIAIPYSYINPTDVFRVNVNATQNILNIARDLGTDRVVHTSTSEVYGTAIYAPIDEQHPIQAQSPYSASKIAADAMVKSYHLSFDLPVATLRPFNTFGPRQSGRAVIPTIIGQALFSDKIELGSLTPKRDLTYVADTVAGFISVATHKEAIGRVTNVGTGREISIGELAEMVNKIVGRDLPIVSKEERVRPEKSEVFRLLCNADWARENLGWNDATTLEQGLTHVIDFIREHPNWTDISRYEV</sequence>
<organism evidence="2 3">
    <name type="scientific">Litoreibacter janthinus</name>
    <dbReference type="NCBI Taxonomy" id="670154"/>
    <lineage>
        <taxon>Bacteria</taxon>
        <taxon>Pseudomonadati</taxon>
        <taxon>Pseudomonadota</taxon>
        <taxon>Alphaproteobacteria</taxon>
        <taxon>Rhodobacterales</taxon>
        <taxon>Roseobacteraceae</taxon>
        <taxon>Litoreibacter</taxon>
    </lineage>
</organism>
<dbReference type="Pfam" id="PF16363">
    <property type="entry name" value="GDP_Man_Dehyd"/>
    <property type="match status" value="1"/>
</dbReference>
<dbReference type="AlphaFoldDB" id="A0A1I6FUW5"/>